<dbReference type="Proteomes" id="UP001432027">
    <property type="component" value="Unassembled WGS sequence"/>
</dbReference>
<reference evidence="1" key="1">
    <citation type="submission" date="2023-10" db="EMBL/GenBank/DDBJ databases">
        <title>Genome assembly of Pristionchus species.</title>
        <authorList>
            <person name="Yoshida K."/>
            <person name="Sommer R.J."/>
        </authorList>
    </citation>
    <scope>NUCLEOTIDE SEQUENCE</scope>
    <source>
        <strain evidence="1">RS0144</strain>
    </source>
</reference>
<dbReference type="AlphaFoldDB" id="A0AAV5TRU4"/>
<name>A0AAV5TRU4_9BILA</name>
<organism evidence="1 2">
    <name type="scientific">Pristionchus entomophagus</name>
    <dbReference type="NCBI Taxonomy" id="358040"/>
    <lineage>
        <taxon>Eukaryota</taxon>
        <taxon>Metazoa</taxon>
        <taxon>Ecdysozoa</taxon>
        <taxon>Nematoda</taxon>
        <taxon>Chromadorea</taxon>
        <taxon>Rhabditida</taxon>
        <taxon>Rhabditina</taxon>
        <taxon>Diplogasteromorpha</taxon>
        <taxon>Diplogasteroidea</taxon>
        <taxon>Neodiplogasteridae</taxon>
        <taxon>Pristionchus</taxon>
    </lineage>
</organism>
<sequence length="66" mass="7386">IAYLQVSGQLGAIPLHLPATNSWNKIENTIKTMKGNQKNADDNFYMFRSMGVPKVTNNVLSETEFV</sequence>
<feature type="non-terminal residue" evidence="1">
    <location>
        <position position="66"/>
    </location>
</feature>
<evidence type="ECO:0000313" key="2">
    <source>
        <dbReference type="Proteomes" id="UP001432027"/>
    </source>
</evidence>
<comment type="caution">
    <text evidence="1">The sequence shown here is derived from an EMBL/GenBank/DDBJ whole genome shotgun (WGS) entry which is preliminary data.</text>
</comment>
<accession>A0AAV5TRU4</accession>
<dbReference type="EMBL" id="BTSX01000004">
    <property type="protein sequence ID" value="GMS96768.1"/>
    <property type="molecule type" value="Genomic_DNA"/>
</dbReference>
<feature type="non-terminal residue" evidence="1">
    <location>
        <position position="1"/>
    </location>
</feature>
<gene>
    <name evidence="1" type="ORF">PENTCL1PPCAC_18943</name>
</gene>
<keyword evidence="2" id="KW-1185">Reference proteome</keyword>
<evidence type="ECO:0000313" key="1">
    <source>
        <dbReference type="EMBL" id="GMS96768.1"/>
    </source>
</evidence>
<protein>
    <submittedName>
        <fullName evidence="1">Uncharacterized protein</fullName>
    </submittedName>
</protein>
<proteinExistence type="predicted"/>